<reference evidence="2 3" key="1">
    <citation type="journal article" date="2024" name="Chem. Sci.">
        <title>Discovery of megapolipeptins by genome mining of a Burkholderiales bacteria collection.</title>
        <authorList>
            <person name="Paulo B.S."/>
            <person name="Recchia M.J.J."/>
            <person name="Lee S."/>
            <person name="Fergusson C.H."/>
            <person name="Romanowski S.B."/>
            <person name="Hernandez A."/>
            <person name="Krull N."/>
            <person name="Liu D.Y."/>
            <person name="Cavanagh H."/>
            <person name="Bos A."/>
            <person name="Gray C.A."/>
            <person name="Murphy B.T."/>
            <person name="Linington R.G."/>
            <person name="Eustaquio A.S."/>
        </authorList>
    </citation>
    <scope>NUCLEOTIDE SEQUENCE [LARGE SCALE GENOMIC DNA]</scope>
    <source>
        <strain evidence="2 3">RL17-335-BIF-A</strain>
    </source>
</reference>
<evidence type="ECO:0000313" key="3">
    <source>
        <dbReference type="Proteomes" id="UP001629367"/>
    </source>
</evidence>
<dbReference type="InterPro" id="IPR018633">
    <property type="entry name" value="DUF2357"/>
</dbReference>
<sequence>MDDLPLVRVSETQFAWKASFFAGRVEVIAVDNEKSEDSYYLEVAPANQKVDEDGFASMVEAIRRFDQRLLLGQTAACLGFGRTGASGKFDELIRWERLRRHGSAFLKSVEAIVRMPHASLKPIAQEVPLAQVKRLPVGALKDRRIVAVAAGQLPPGENVDTIQVQVQVATATVDTAANRALYALLKRFRQALAMLKDWAKRDRGELSDAEVLGRRIRRLDILQHYDDEVSRLLGYYPFRGVKKSETTSAGLTQIAANPAYARAYRKGTEALRRGVEQDNRVEDLRVSPSWGVYETWCLVALAEALESLLGVALKSSISRFAKADLTLSAKLPDDRSLELLFQATFGSDGLGGSQLAWSLSRERRPDLVLIVSHENEHRMLVLDAKYRSGRTNVLDAMASAHIYHDSLFLAGRRPDMCLLLLPGLAEIASLENAATWNSFGVGTVSGYSVTTNGIQRCVDAISEWLSNSGRDR</sequence>
<feature type="domain" description="DUF2357" evidence="1">
    <location>
        <begin position="25"/>
        <end position="265"/>
    </location>
</feature>
<organism evidence="2 3">
    <name type="scientific">Paraburkholderia dilworthii</name>
    <dbReference type="NCBI Taxonomy" id="948106"/>
    <lineage>
        <taxon>Bacteria</taxon>
        <taxon>Pseudomonadati</taxon>
        <taxon>Pseudomonadota</taxon>
        <taxon>Betaproteobacteria</taxon>
        <taxon>Burkholderiales</taxon>
        <taxon>Burkholderiaceae</taxon>
        <taxon>Paraburkholderia</taxon>
    </lineage>
</organism>
<name>A0ABW9DGA0_9BURK</name>
<accession>A0ABW9DGA0</accession>
<protein>
    <submittedName>
        <fullName evidence="2">DUF2357 domain-containing protein</fullName>
    </submittedName>
</protein>
<proteinExistence type="predicted"/>
<gene>
    <name evidence="2" type="ORF">PQQ68_28840</name>
</gene>
<evidence type="ECO:0000313" key="2">
    <source>
        <dbReference type="EMBL" id="MFM0597044.1"/>
    </source>
</evidence>
<comment type="caution">
    <text evidence="2">The sequence shown here is derived from an EMBL/GenBank/DDBJ whole genome shotgun (WGS) entry which is preliminary data.</text>
</comment>
<dbReference type="InterPro" id="IPR007505">
    <property type="entry name" value="PDDEXK_7"/>
</dbReference>
<dbReference type="RefSeq" id="WP_408217457.1">
    <property type="nucleotide sequence ID" value="NZ_JAQQBZ010000027.1"/>
</dbReference>
<dbReference type="Pfam" id="PF09823">
    <property type="entry name" value="DUF2357"/>
    <property type="match status" value="1"/>
</dbReference>
<dbReference type="EMBL" id="JAQQBZ010000027">
    <property type="protein sequence ID" value="MFM0597044.1"/>
    <property type="molecule type" value="Genomic_DNA"/>
</dbReference>
<dbReference type="Proteomes" id="UP001629367">
    <property type="component" value="Unassembled WGS sequence"/>
</dbReference>
<evidence type="ECO:0000259" key="1">
    <source>
        <dbReference type="Pfam" id="PF09823"/>
    </source>
</evidence>
<keyword evidence="3" id="KW-1185">Reference proteome</keyword>
<dbReference type="Pfam" id="PF04411">
    <property type="entry name" value="PDDEXK_7"/>
    <property type="match status" value="1"/>
</dbReference>